<keyword evidence="5" id="KW-1185">Reference proteome</keyword>
<dbReference type="AlphaFoldDB" id="A0A326SAM4"/>
<keyword evidence="1" id="KW-0067">ATP-binding</keyword>
<dbReference type="GO" id="GO:0005524">
    <property type="term" value="F:ATP binding"/>
    <property type="evidence" value="ECO:0007669"/>
    <property type="project" value="UniProtKB-UniRule"/>
</dbReference>
<evidence type="ECO:0000313" key="5">
    <source>
        <dbReference type="Proteomes" id="UP000248917"/>
    </source>
</evidence>
<name>A0A326SAM4_9BACT</name>
<accession>A0A326SAM4</accession>
<dbReference type="SUPFAM" id="SSF56059">
    <property type="entry name" value="Glutathione synthetase ATP-binding domain-like"/>
    <property type="match status" value="1"/>
</dbReference>
<dbReference type="EMBL" id="QKTX01000001">
    <property type="protein sequence ID" value="PZV87196.1"/>
    <property type="molecule type" value="Genomic_DNA"/>
</dbReference>
<feature type="transmembrane region" description="Helical" evidence="2">
    <location>
        <begin position="27"/>
        <end position="46"/>
    </location>
</feature>
<comment type="caution">
    <text evidence="4">The sequence shown here is derived from an EMBL/GenBank/DDBJ whole genome shotgun (WGS) entry which is preliminary data.</text>
</comment>
<evidence type="ECO:0000259" key="3">
    <source>
        <dbReference type="PROSITE" id="PS50975"/>
    </source>
</evidence>
<organism evidence="4 5">
    <name type="scientific">Algoriphagus aquaeductus</name>
    <dbReference type="NCBI Taxonomy" id="475299"/>
    <lineage>
        <taxon>Bacteria</taxon>
        <taxon>Pseudomonadati</taxon>
        <taxon>Bacteroidota</taxon>
        <taxon>Cytophagia</taxon>
        <taxon>Cytophagales</taxon>
        <taxon>Cyclobacteriaceae</taxon>
        <taxon>Algoriphagus</taxon>
    </lineage>
</organism>
<dbReference type="Proteomes" id="UP000248917">
    <property type="component" value="Unassembled WGS sequence"/>
</dbReference>
<gene>
    <name evidence="4" type="ORF">CLV31_10168</name>
</gene>
<keyword evidence="2" id="KW-0472">Membrane</keyword>
<feature type="domain" description="ATP-grasp" evidence="3">
    <location>
        <begin position="75"/>
        <end position="314"/>
    </location>
</feature>
<keyword evidence="2" id="KW-0812">Transmembrane</keyword>
<evidence type="ECO:0000313" key="4">
    <source>
        <dbReference type="EMBL" id="PZV87196.1"/>
    </source>
</evidence>
<protein>
    <recommendedName>
        <fullName evidence="3">ATP-grasp domain-containing protein</fullName>
    </recommendedName>
</protein>
<keyword evidence="1" id="KW-0547">Nucleotide-binding</keyword>
<evidence type="ECO:0000256" key="1">
    <source>
        <dbReference type="PROSITE-ProRule" id="PRU00409"/>
    </source>
</evidence>
<evidence type="ECO:0000256" key="2">
    <source>
        <dbReference type="SAM" id="Phobius"/>
    </source>
</evidence>
<proteinExistence type="predicted"/>
<sequence length="358" mass="40390">MKSILQKEAKSQATLVDPTREVNSFEFLPSWTLQIPMVLIALFWALRLGRLNFFSAVNPSMAFGGLFMYSKSEIMEKLAPSNRPQTLILKPNTPEDSILAQLKSLNMDFPLFAKPDLGERGRGVSKLNSPKELAAYLDHFANETLLLQESISLHQEYGVFVLKDPKTGKLQISSITAKIPLQVLGDGHSKVIELCKNHPRASRYLHEIPSDLLEYVPEKGQIQKLSDYGNHCRGAAFVDQREWISPEIIQSFEQICAPLDGFYYGRLDVKVQELADLAHPEQIKVLEINGANSEPIHLYSSHFTYLEAIEELINHIGYMAAIARINLRKTSAYPGILELIRNLKRYSKLQKSSGHRGS</sequence>
<dbReference type="PROSITE" id="PS50975">
    <property type="entry name" value="ATP_GRASP"/>
    <property type="match status" value="1"/>
</dbReference>
<reference evidence="4 5" key="1">
    <citation type="submission" date="2018-06" db="EMBL/GenBank/DDBJ databases">
        <title>Genomic Encyclopedia of Archaeal and Bacterial Type Strains, Phase II (KMG-II): from individual species to whole genera.</title>
        <authorList>
            <person name="Goeker M."/>
        </authorList>
    </citation>
    <scope>NUCLEOTIDE SEQUENCE [LARGE SCALE GENOMIC DNA]</scope>
    <source>
        <strain evidence="4 5">T4</strain>
    </source>
</reference>
<dbReference type="InterPro" id="IPR011761">
    <property type="entry name" value="ATP-grasp"/>
</dbReference>
<keyword evidence="2" id="KW-1133">Transmembrane helix</keyword>
<dbReference type="GO" id="GO:0046872">
    <property type="term" value="F:metal ion binding"/>
    <property type="evidence" value="ECO:0007669"/>
    <property type="project" value="InterPro"/>
</dbReference>